<dbReference type="Proteomes" id="UP000276834">
    <property type="component" value="Unassembled WGS sequence"/>
</dbReference>
<organism evidence="21 22">
    <name type="scientific">Chloebia gouldiae</name>
    <name type="common">Gouldian finch</name>
    <name type="synonym">Erythrura gouldiae</name>
    <dbReference type="NCBI Taxonomy" id="44316"/>
    <lineage>
        <taxon>Eukaryota</taxon>
        <taxon>Metazoa</taxon>
        <taxon>Chordata</taxon>
        <taxon>Craniata</taxon>
        <taxon>Vertebrata</taxon>
        <taxon>Euteleostomi</taxon>
        <taxon>Archelosauria</taxon>
        <taxon>Archosauria</taxon>
        <taxon>Dinosauria</taxon>
        <taxon>Saurischia</taxon>
        <taxon>Theropoda</taxon>
        <taxon>Coelurosauria</taxon>
        <taxon>Aves</taxon>
        <taxon>Neognathae</taxon>
        <taxon>Neoaves</taxon>
        <taxon>Telluraves</taxon>
        <taxon>Australaves</taxon>
        <taxon>Passeriformes</taxon>
        <taxon>Passeroidea</taxon>
        <taxon>Passeridae</taxon>
        <taxon>Chloebia</taxon>
    </lineage>
</organism>
<feature type="signal peptide" evidence="20">
    <location>
        <begin position="1"/>
        <end position="28"/>
    </location>
</feature>
<evidence type="ECO:0000256" key="8">
    <source>
        <dbReference type="ARBA" id="ARBA00022753"/>
    </source>
</evidence>
<evidence type="ECO:0000256" key="9">
    <source>
        <dbReference type="ARBA" id="ARBA00022989"/>
    </source>
</evidence>
<proteinExistence type="inferred from homology"/>
<keyword evidence="22" id="KW-1185">Reference proteome</keyword>
<dbReference type="InterPro" id="IPR022065">
    <property type="entry name" value="Uncharacterised_TMEM59"/>
</dbReference>
<evidence type="ECO:0000313" key="21">
    <source>
        <dbReference type="EMBL" id="RLW05886.1"/>
    </source>
</evidence>
<keyword evidence="10" id="KW-0072">Autophagy</keyword>
<evidence type="ECO:0000256" key="18">
    <source>
        <dbReference type="ARBA" id="ARBA00045285"/>
    </source>
</evidence>
<keyword evidence="14" id="KW-0458">Lysosome</keyword>
<sequence>MAVRRGGLAVLVLLLPLLLAIQAGAASGQVPAASSEAFDSVLGNTASCHRACQLTYPLHTYPKEEELYACQRGCRLFSICQFVDDGADLNRTKQECDSACTEAYSQSDEQYACHLGCQNQLPFAELRQEQLMSLMPRIHLLFPLTLVRSFWSDMMDSAQSFITSSWTFYLQADDGKIVIFQSKPEVQYVPQLDQETGDTKGSLSLSKTASDGRPGSSQTFRGLFEERANDSFFRCLSMYVCPGLAVPPGEGRAFPLAVQPYWEGSRNSSWILTTTLVLSVLVLLWICCATVATAVEQYVPSEKLSIYGDLEYMNEQKLNRYPPSALVVVRCKTEEHEEAGPLPTKVNLDQSAI</sequence>
<evidence type="ECO:0000256" key="12">
    <source>
        <dbReference type="ARBA" id="ARBA00023136"/>
    </source>
</evidence>
<comment type="similarity">
    <text evidence="4">Belongs to the TMEM59 family.</text>
</comment>
<comment type="subcellular location">
    <subcellularLocation>
        <location evidence="1">Cell membrane</location>
        <topology evidence="1">Single-pass type I membrane protein</topology>
    </subcellularLocation>
    <subcellularLocation>
        <location evidence="3">Golgi apparatus membrane</location>
        <topology evidence="3">Single-pass type I membrane protein</topology>
    </subcellularLocation>
    <subcellularLocation>
        <location evidence="15">Late endosome membrane</location>
        <topology evidence="15">Single-pass type I membrane protein</topology>
    </subcellularLocation>
    <subcellularLocation>
        <location evidence="2">Lysosome membrane</location>
        <topology evidence="2">Single-pass type I membrane protein</topology>
    </subcellularLocation>
</comment>
<dbReference type="GO" id="GO:0000139">
    <property type="term" value="C:Golgi membrane"/>
    <property type="evidence" value="ECO:0007669"/>
    <property type="project" value="UniProtKB-SubCell"/>
</dbReference>
<feature type="chain" id="PRO_5018014173" description="Transmembrane protein 59" evidence="20">
    <location>
        <begin position="29"/>
        <end position="353"/>
    </location>
</feature>
<dbReference type="OrthoDB" id="6371519at2759"/>
<evidence type="ECO:0000256" key="1">
    <source>
        <dbReference type="ARBA" id="ARBA00004251"/>
    </source>
</evidence>
<keyword evidence="7 20" id="KW-0732">Signal</keyword>
<dbReference type="GO" id="GO:0005765">
    <property type="term" value="C:lysosomal membrane"/>
    <property type="evidence" value="ECO:0007669"/>
    <property type="project" value="UniProtKB-SubCell"/>
</dbReference>
<evidence type="ECO:0000256" key="7">
    <source>
        <dbReference type="ARBA" id="ARBA00022729"/>
    </source>
</evidence>
<evidence type="ECO:0000256" key="11">
    <source>
        <dbReference type="ARBA" id="ARBA00023034"/>
    </source>
</evidence>
<evidence type="ECO:0000256" key="14">
    <source>
        <dbReference type="ARBA" id="ARBA00023228"/>
    </source>
</evidence>
<reference evidence="21 22" key="1">
    <citation type="journal article" date="2018" name="Proc. R. Soc. B">
        <title>A non-coding region near Follistatin controls head colour polymorphism in the Gouldian finch.</title>
        <authorList>
            <person name="Toomey M.B."/>
            <person name="Marques C.I."/>
            <person name="Andrade P."/>
            <person name="Araujo P.M."/>
            <person name="Sabatino S."/>
            <person name="Gazda M.A."/>
            <person name="Afonso S."/>
            <person name="Lopes R.J."/>
            <person name="Corbo J.C."/>
            <person name="Carneiro M."/>
        </authorList>
    </citation>
    <scope>NUCLEOTIDE SEQUENCE [LARGE SCALE GENOMIC DNA]</scope>
    <source>
        <strain evidence="21">Red01</strain>
        <tissue evidence="21">Muscle</tissue>
    </source>
</reference>
<protein>
    <recommendedName>
        <fullName evidence="17">Transmembrane protein 59</fullName>
    </recommendedName>
</protein>
<keyword evidence="8" id="KW-0967">Endosome</keyword>
<evidence type="ECO:0000256" key="15">
    <source>
        <dbReference type="ARBA" id="ARBA00037817"/>
    </source>
</evidence>
<dbReference type="STRING" id="44316.ENSEGOP00005020336"/>
<accession>A0A3L8SPF3</accession>
<evidence type="ECO:0000256" key="5">
    <source>
        <dbReference type="ARBA" id="ARBA00022475"/>
    </source>
</evidence>
<dbReference type="GO" id="GO:0006914">
    <property type="term" value="P:autophagy"/>
    <property type="evidence" value="ECO:0007669"/>
    <property type="project" value="UniProtKB-KW"/>
</dbReference>
<keyword evidence="12" id="KW-0472">Membrane</keyword>
<evidence type="ECO:0000256" key="19">
    <source>
        <dbReference type="SAM" id="MobiDB-lite"/>
    </source>
</evidence>
<evidence type="ECO:0000256" key="13">
    <source>
        <dbReference type="ARBA" id="ARBA00023180"/>
    </source>
</evidence>
<keyword evidence="11" id="KW-0333">Golgi apparatus</keyword>
<dbReference type="AlphaFoldDB" id="A0A3L8SPF3"/>
<name>A0A3L8SPF3_CHLGU</name>
<gene>
    <name evidence="21" type="ORF">DV515_00004710</name>
</gene>
<keyword evidence="5" id="KW-1003">Cell membrane</keyword>
<dbReference type="GO" id="GO:0031902">
    <property type="term" value="C:late endosome membrane"/>
    <property type="evidence" value="ECO:0007669"/>
    <property type="project" value="UniProtKB-SubCell"/>
</dbReference>
<dbReference type="PANTHER" id="PTHR28652">
    <property type="entry name" value="TRANSMEMBRANE PROTEIN 59-LIKE PROTEIN"/>
    <property type="match status" value="1"/>
</dbReference>
<dbReference type="GO" id="GO:0005886">
    <property type="term" value="C:plasma membrane"/>
    <property type="evidence" value="ECO:0007669"/>
    <property type="project" value="UniProtKB-SubCell"/>
</dbReference>
<keyword evidence="13" id="KW-0325">Glycoprotein</keyword>
<evidence type="ECO:0000256" key="4">
    <source>
        <dbReference type="ARBA" id="ARBA00009643"/>
    </source>
</evidence>
<dbReference type="EMBL" id="QUSF01000010">
    <property type="protein sequence ID" value="RLW05886.1"/>
    <property type="molecule type" value="Genomic_DNA"/>
</dbReference>
<keyword evidence="9" id="KW-1133">Transmembrane helix</keyword>
<feature type="compositionally biased region" description="Polar residues" evidence="19">
    <location>
        <begin position="199"/>
        <end position="217"/>
    </location>
</feature>
<dbReference type="GO" id="GO:0010508">
    <property type="term" value="P:positive regulation of autophagy"/>
    <property type="evidence" value="ECO:0007669"/>
    <property type="project" value="TreeGrafter"/>
</dbReference>
<evidence type="ECO:0000256" key="20">
    <source>
        <dbReference type="SAM" id="SignalP"/>
    </source>
</evidence>
<evidence type="ECO:0000256" key="16">
    <source>
        <dbReference type="ARBA" id="ARBA00038589"/>
    </source>
</evidence>
<evidence type="ECO:0000256" key="10">
    <source>
        <dbReference type="ARBA" id="ARBA00023006"/>
    </source>
</evidence>
<comment type="function">
    <text evidence="18">Acts as a regulator of autophagy in response to S.aureus infection by promoting activation of LC3 (MAP1LC3A, MAP1LC3B or MAP1LC3C). Acts by interacting with ATG16L1, leading to promote a functional complex between LC3 and ATG16L1 and promoting LC3 lipidation and subsequent activation of autophagy. Modulates the O-glycosylation and complex N-glycosylation steps occurring during the Golgi maturation of several proteins such as APP, BACE1, SEAP or PRNP. Inhibits APP transport to the cell surface and further shedding.</text>
</comment>
<comment type="caution">
    <text evidence="21">The sequence shown here is derived from an EMBL/GenBank/DDBJ whole genome shotgun (WGS) entry which is preliminary data.</text>
</comment>
<evidence type="ECO:0000256" key="17">
    <source>
        <dbReference type="ARBA" id="ARBA00039377"/>
    </source>
</evidence>
<dbReference type="Pfam" id="PF12280">
    <property type="entry name" value="BSMAP"/>
    <property type="match status" value="1"/>
</dbReference>
<evidence type="ECO:0000256" key="3">
    <source>
        <dbReference type="ARBA" id="ARBA00004614"/>
    </source>
</evidence>
<feature type="region of interest" description="Disordered" evidence="19">
    <location>
        <begin position="191"/>
        <end position="217"/>
    </location>
</feature>
<dbReference type="PANTHER" id="PTHR28652:SF3">
    <property type="entry name" value="TRANSMEMBRANE PROTEIN 59"/>
    <property type="match status" value="1"/>
</dbReference>
<keyword evidence="6" id="KW-0812">Transmembrane</keyword>
<evidence type="ECO:0000313" key="22">
    <source>
        <dbReference type="Proteomes" id="UP000276834"/>
    </source>
</evidence>
<evidence type="ECO:0000256" key="2">
    <source>
        <dbReference type="ARBA" id="ARBA00004352"/>
    </source>
</evidence>
<evidence type="ECO:0000256" key="6">
    <source>
        <dbReference type="ARBA" id="ARBA00022692"/>
    </source>
</evidence>
<comment type="subunit">
    <text evidence="16">Interacts with ATG16L1 (via WD repeats).</text>
</comment>